<dbReference type="GO" id="GO:0016020">
    <property type="term" value="C:membrane"/>
    <property type="evidence" value="ECO:0000318"/>
    <property type="project" value="GO_Central"/>
</dbReference>
<keyword evidence="12" id="KW-1185">Reference proteome</keyword>
<dbReference type="Bgee" id="ENSECAG00000036932">
    <property type="expression patterns" value="Expressed in bone marrow and 18 other cell types or tissues"/>
</dbReference>
<evidence type="ECO:0000256" key="7">
    <source>
        <dbReference type="ARBA" id="ARBA00039981"/>
    </source>
</evidence>
<feature type="domain" description="MARVEL" evidence="10">
    <location>
        <begin position="12"/>
        <end position="147"/>
    </location>
</feature>
<dbReference type="InterPro" id="IPR008253">
    <property type="entry name" value="Marvel"/>
</dbReference>
<proteinExistence type="inferred from homology"/>
<dbReference type="InterPro" id="IPR013295">
    <property type="entry name" value="MAL"/>
</dbReference>
<evidence type="ECO:0000259" key="10">
    <source>
        <dbReference type="PROSITE" id="PS51225"/>
    </source>
</evidence>
<evidence type="ECO:0000256" key="6">
    <source>
        <dbReference type="ARBA" id="ARBA00034721"/>
    </source>
</evidence>
<dbReference type="Proteomes" id="UP000002281">
    <property type="component" value="Chromosome 15"/>
</dbReference>
<reference evidence="11" key="3">
    <citation type="submission" date="2025-09" db="UniProtKB">
        <authorList>
            <consortium name="Ensembl"/>
        </authorList>
    </citation>
    <scope>IDENTIFICATION</scope>
    <source>
        <strain evidence="11">Thoroughbred</strain>
    </source>
</reference>
<protein>
    <recommendedName>
        <fullName evidence="7">Myelin and lymphocyte protein</fullName>
    </recommendedName>
</protein>
<evidence type="ECO:0000256" key="9">
    <source>
        <dbReference type="SAM" id="Phobius"/>
    </source>
</evidence>
<dbReference type="OrthoDB" id="9940869at2759"/>
<feature type="transmembrane region" description="Helical" evidence="9">
    <location>
        <begin position="48"/>
        <end position="69"/>
    </location>
</feature>
<dbReference type="GO" id="GO:0042552">
    <property type="term" value="P:myelination"/>
    <property type="evidence" value="ECO:0000318"/>
    <property type="project" value="GO_Central"/>
</dbReference>
<feature type="transmembrane region" description="Helical" evidence="9">
    <location>
        <begin position="76"/>
        <end position="102"/>
    </location>
</feature>
<keyword evidence="2 8" id="KW-0812">Transmembrane</keyword>
<dbReference type="PRINTS" id="PR01884">
    <property type="entry name" value="MALPROTEIN"/>
</dbReference>
<sequence length="148" mass="16878">MPGWRLPRGSEVFRTCPDVLFIFELVFGGLVWILIASSLVPLPLAQGWVMFVSVFCFVGTTVLLFLYIINIHDRKISWYILDAVYHCIAALFYLSAVVLEGLVTNIMDHDLNFTQEHYHENLVATVFSALATLLYMFHACLSFIRLVS</sequence>
<evidence type="ECO:0000313" key="11">
    <source>
        <dbReference type="Ensembl" id="ENSECAP00000046416.1"/>
    </source>
</evidence>
<keyword evidence="5" id="KW-0449">Lipoprotein</keyword>
<dbReference type="PANTHER" id="PTHR22776">
    <property type="entry name" value="MARVEL-CONTAINING POTENTIAL LIPID RAFT-ASSOCIATED PROTEIN"/>
    <property type="match status" value="1"/>
</dbReference>
<dbReference type="GeneTree" id="ENSGT00940000154987"/>
<name>A0A3Q2IDU6_HORSE</name>
<feature type="transmembrane region" description="Helical" evidence="9">
    <location>
        <begin position="21"/>
        <end position="42"/>
    </location>
</feature>
<reference evidence="11" key="2">
    <citation type="submission" date="2025-08" db="UniProtKB">
        <authorList>
            <consortium name="Ensembl"/>
        </authorList>
    </citation>
    <scope>IDENTIFICATION</scope>
    <source>
        <strain evidence="11">Thoroughbred</strain>
    </source>
</reference>
<evidence type="ECO:0000256" key="8">
    <source>
        <dbReference type="PROSITE-ProRule" id="PRU00581"/>
    </source>
</evidence>
<comment type="subcellular location">
    <subcellularLocation>
        <location evidence="1">Membrane</location>
        <topology evidence="1">Multi-pass membrane protein</topology>
    </subcellularLocation>
</comment>
<evidence type="ECO:0000256" key="2">
    <source>
        <dbReference type="ARBA" id="ARBA00022692"/>
    </source>
</evidence>
<evidence type="ECO:0000256" key="3">
    <source>
        <dbReference type="ARBA" id="ARBA00022989"/>
    </source>
</evidence>
<evidence type="ECO:0000256" key="1">
    <source>
        <dbReference type="ARBA" id="ARBA00004141"/>
    </source>
</evidence>
<reference evidence="11 12" key="1">
    <citation type="journal article" date="2009" name="Science">
        <title>Genome sequence, comparative analysis, and population genetics of the domestic horse.</title>
        <authorList>
            <consortium name="Broad Institute Genome Sequencing Platform"/>
            <consortium name="Broad Institute Whole Genome Assembly Team"/>
            <person name="Wade C.M."/>
            <person name="Giulotto E."/>
            <person name="Sigurdsson S."/>
            <person name="Zoli M."/>
            <person name="Gnerre S."/>
            <person name="Imsland F."/>
            <person name="Lear T.L."/>
            <person name="Adelson D.L."/>
            <person name="Bailey E."/>
            <person name="Bellone R.R."/>
            <person name="Bloecker H."/>
            <person name="Distl O."/>
            <person name="Edgar R.C."/>
            <person name="Garber M."/>
            <person name="Leeb T."/>
            <person name="Mauceli E."/>
            <person name="MacLeod J.N."/>
            <person name="Penedo M.C.T."/>
            <person name="Raison J.M."/>
            <person name="Sharpe T."/>
            <person name="Vogel J."/>
            <person name="Andersson L."/>
            <person name="Antczak D.F."/>
            <person name="Biagi T."/>
            <person name="Binns M.M."/>
            <person name="Chowdhary B.P."/>
            <person name="Coleman S.J."/>
            <person name="Della Valle G."/>
            <person name="Fryc S."/>
            <person name="Guerin G."/>
            <person name="Hasegawa T."/>
            <person name="Hill E.W."/>
            <person name="Jurka J."/>
            <person name="Kiialainen A."/>
            <person name="Lindgren G."/>
            <person name="Liu J."/>
            <person name="Magnani E."/>
            <person name="Mickelson J.R."/>
            <person name="Murray J."/>
            <person name="Nergadze S.G."/>
            <person name="Onofrio R."/>
            <person name="Pedroni S."/>
            <person name="Piras M.F."/>
            <person name="Raudsepp T."/>
            <person name="Rocchi M."/>
            <person name="Roeed K.H."/>
            <person name="Ryder O.A."/>
            <person name="Searle S."/>
            <person name="Skow L."/>
            <person name="Swinburne J.E."/>
            <person name="Syvaenen A.C."/>
            <person name="Tozaki T."/>
            <person name="Valberg S.J."/>
            <person name="Vaudin M."/>
            <person name="White J.R."/>
            <person name="Zody M.C."/>
            <person name="Lander E.S."/>
            <person name="Lindblad-Toh K."/>
        </authorList>
    </citation>
    <scope>NUCLEOTIDE SEQUENCE [LARGE SCALE GENOMIC DNA]</scope>
    <source>
        <strain evidence="11 12">Thoroughbred</strain>
    </source>
</reference>
<comment type="similarity">
    <text evidence="6">Belongs to the MAL family.</text>
</comment>
<dbReference type="GO" id="GO:0019911">
    <property type="term" value="F:structural constituent of myelin sheath"/>
    <property type="evidence" value="ECO:0000318"/>
    <property type="project" value="GO_Central"/>
</dbReference>
<dbReference type="Ensembl" id="ENSECAT00000040077.2">
    <property type="protein sequence ID" value="ENSECAP00000046416.1"/>
    <property type="gene ID" value="ENSECAG00000055325.1"/>
</dbReference>
<accession>A0A3Q2IDU6</accession>
<gene>
    <name evidence="11" type="primary">LOC111768038</name>
</gene>
<evidence type="ECO:0000256" key="5">
    <source>
        <dbReference type="ARBA" id="ARBA00023288"/>
    </source>
</evidence>
<keyword evidence="4 8" id="KW-0472">Membrane</keyword>
<dbReference type="InterPro" id="IPR050578">
    <property type="entry name" value="MARVEL-CKLF_proteins"/>
</dbReference>
<keyword evidence="3 9" id="KW-1133">Transmembrane helix</keyword>
<dbReference type="PANTHER" id="PTHR22776:SF12">
    <property type="entry name" value="MYELIN AND LYMPHOCYTE PROTEIN"/>
    <property type="match status" value="1"/>
</dbReference>
<dbReference type="Pfam" id="PF01284">
    <property type="entry name" value="MARVEL"/>
    <property type="match status" value="1"/>
</dbReference>
<evidence type="ECO:0000256" key="4">
    <source>
        <dbReference type="ARBA" id="ARBA00023136"/>
    </source>
</evidence>
<feature type="transmembrane region" description="Helical" evidence="9">
    <location>
        <begin position="122"/>
        <end position="144"/>
    </location>
</feature>
<organism evidence="11 12">
    <name type="scientific">Equus caballus</name>
    <name type="common">Horse</name>
    <dbReference type="NCBI Taxonomy" id="9796"/>
    <lineage>
        <taxon>Eukaryota</taxon>
        <taxon>Metazoa</taxon>
        <taxon>Chordata</taxon>
        <taxon>Craniata</taxon>
        <taxon>Vertebrata</taxon>
        <taxon>Euteleostomi</taxon>
        <taxon>Mammalia</taxon>
        <taxon>Eutheria</taxon>
        <taxon>Laurasiatheria</taxon>
        <taxon>Perissodactyla</taxon>
        <taxon>Equidae</taxon>
        <taxon>Equus</taxon>
    </lineage>
</organism>
<dbReference type="AlphaFoldDB" id="A0A3Q2IDU6"/>
<dbReference type="PROSITE" id="PS51225">
    <property type="entry name" value="MARVEL"/>
    <property type="match status" value="1"/>
</dbReference>
<evidence type="ECO:0000313" key="12">
    <source>
        <dbReference type="Proteomes" id="UP000002281"/>
    </source>
</evidence>